<evidence type="ECO:0000313" key="3">
    <source>
        <dbReference type="EMBL" id="MBT0608798.1"/>
    </source>
</evidence>
<feature type="domain" description="Outer membrane protein beta-barrel" evidence="2">
    <location>
        <begin position="68"/>
        <end position="163"/>
    </location>
</feature>
<keyword evidence="1" id="KW-0732">Signal</keyword>
<comment type="caution">
    <text evidence="3">The sequence shown here is derived from an EMBL/GenBank/DDBJ whole genome shotgun (WGS) entry which is preliminary data.</text>
</comment>
<dbReference type="Gene3D" id="2.40.160.20">
    <property type="match status" value="1"/>
</dbReference>
<sequence length="167" mass="19305">MSSETIVFDEFKGFSVDYNKTNYRLGIDFEYFLKENFSLNSAIRYSNKDFTGTYYCEVCDFTVPPSPQEIKLSFIEMPLTAKYYFLPNKVRLFGKLGLTNLFLLNKDVLVNSYVVGFRIGGGVEYNLTQEVALLFNMDYNNSISKLYKESDYNLKSIAFGIGVMKRM</sequence>
<proteinExistence type="predicted"/>
<organism evidence="3 4">
    <name type="scientific">Aequorivita echinoideorum</name>
    <dbReference type="NCBI Taxonomy" id="1549647"/>
    <lineage>
        <taxon>Bacteria</taxon>
        <taxon>Pseudomonadati</taxon>
        <taxon>Bacteroidota</taxon>
        <taxon>Flavobacteriia</taxon>
        <taxon>Flavobacteriales</taxon>
        <taxon>Flavobacteriaceae</taxon>
        <taxon>Aequorivita</taxon>
    </lineage>
</organism>
<evidence type="ECO:0000259" key="2">
    <source>
        <dbReference type="Pfam" id="PF13505"/>
    </source>
</evidence>
<dbReference type="EMBL" id="JAHCTB010000005">
    <property type="protein sequence ID" value="MBT0608798.1"/>
    <property type="molecule type" value="Genomic_DNA"/>
</dbReference>
<dbReference type="Proteomes" id="UP001297092">
    <property type="component" value="Unassembled WGS sequence"/>
</dbReference>
<reference evidence="3 4" key="1">
    <citation type="submission" date="2021-05" db="EMBL/GenBank/DDBJ databases">
        <title>Aequorivita echinoideorum JCM 30378 genome.</title>
        <authorList>
            <person name="Zhang H."/>
            <person name="Li C."/>
        </authorList>
    </citation>
    <scope>NUCLEOTIDE SEQUENCE [LARGE SCALE GENOMIC DNA]</scope>
    <source>
        <strain evidence="3 4">JCM30378</strain>
    </source>
</reference>
<accession>A0ABS5S6F0</accession>
<evidence type="ECO:0000313" key="4">
    <source>
        <dbReference type="Proteomes" id="UP001297092"/>
    </source>
</evidence>
<dbReference type="Pfam" id="PF13505">
    <property type="entry name" value="OMP_b-brl"/>
    <property type="match status" value="1"/>
</dbReference>
<dbReference type="InterPro" id="IPR011250">
    <property type="entry name" value="OMP/PagP_B-barrel"/>
</dbReference>
<gene>
    <name evidence="3" type="ORF">KIV10_11450</name>
</gene>
<keyword evidence="4" id="KW-1185">Reference proteome</keyword>
<protein>
    <submittedName>
        <fullName evidence="3">Outer membrane beta-barrel protein</fullName>
    </submittedName>
</protein>
<evidence type="ECO:0000256" key="1">
    <source>
        <dbReference type="ARBA" id="ARBA00022729"/>
    </source>
</evidence>
<name>A0ABS5S6F0_9FLAO</name>
<dbReference type="SUPFAM" id="SSF56925">
    <property type="entry name" value="OMPA-like"/>
    <property type="match status" value="1"/>
</dbReference>
<dbReference type="InterPro" id="IPR027385">
    <property type="entry name" value="Beta-barrel_OMP"/>
</dbReference>